<dbReference type="Proteomes" id="UP000078396">
    <property type="component" value="Unassembled WGS sequence"/>
</dbReference>
<dbReference type="EMBL" id="LWCS01000027">
    <property type="protein sequence ID" value="OAN37508.1"/>
    <property type="molecule type" value="Genomic_DNA"/>
</dbReference>
<dbReference type="PANTHER" id="PTHR43537:SF24">
    <property type="entry name" value="GLUCONATE OPERON TRANSCRIPTIONAL REPRESSOR"/>
    <property type="match status" value="1"/>
</dbReference>
<evidence type="ECO:0000259" key="4">
    <source>
        <dbReference type="PROSITE" id="PS50949"/>
    </source>
</evidence>
<evidence type="ECO:0000313" key="6">
    <source>
        <dbReference type="Proteomes" id="UP000078396"/>
    </source>
</evidence>
<gene>
    <name evidence="5" type="ORF">A4X20_22515</name>
</gene>
<keyword evidence="3" id="KW-0804">Transcription</keyword>
<dbReference type="GO" id="GO:0003700">
    <property type="term" value="F:DNA-binding transcription factor activity"/>
    <property type="evidence" value="ECO:0007669"/>
    <property type="project" value="InterPro"/>
</dbReference>
<accession>A0A178LTW0</accession>
<dbReference type="InterPro" id="IPR036388">
    <property type="entry name" value="WH-like_DNA-bd_sf"/>
</dbReference>
<comment type="caution">
    <text evidence="5">The sequence shown here is derived from an EMBL/GenBank/DDBJ whole genome shotgun (WGS) entry which is preliminary data.</text>
</comment>
<evidence type="ECO:0000313" key="5">
    <source>
        <dbReference type="EMBL" id="OAN37508.1"/>
    </source>
</evidence>
<proteinExistence type="predicted"/>
<name>A0A178LTW0_MYCIR</name>
<reference evidence="5 6" key="1">
    <citation type="submission" date="2016-04" db="EMBL/GenBank/DDBJ databases">
        <title>Draft Genome Sequences of Staphylococcus capitis Strain H36, S. capitis Strain H65, S. cohnii Strain H62, S. hominis Strain H69, Mycobacterium iranicum Strain H39, Plantibacter sp. Strain H53, Pseudomonas oryzihabitans Strain H72, and Microbacterium sp. Strain H83, isolated from residential settings.</title>
        <authorList>
            <person name="Lymperopoulou D."/>
            <person name="Adams R.I."/>
            <person name="Lindow S."/>
            <person name="Coil D.A."/>
            <person name="Jospin G."/>
            <person name="Eisen J.A."/>
        </authorList>
    </citation>
    <scope>NUCLEOTIDE SEQUENCE [LARGE SCALE GENOMIC DNA]</scope>
    <source>
        <strain evidence="5 6">H39</strain>
    </source>
</reference>
<organism evidence="5 6">
    <name type="scientific">Mycolicibacterium iranicum</name>
    <name type="common">Mycobacterium iranicum</name>
    <dbReference type="NCBI Taxonomy" id="912594"/>
    <lineage>
        <taxon>Bacteria</taxon>
        <taxon>Bacillati</taxon>
        <taxon>Actinomycetota</taxon>
        <taxon>Actinomycetes</taxon>
        <taxon>Mycobacteriales</taxon>
        <taxon>Mycobacteriaceae</taxon>
        <taxon>Mycolicibacterium</taxon>
    </lineage>
</organism>
<dbReference type="InterPro" id="IPR036390">
    <property type="entry name" value="WH_DNA-bd_sf"/>
</dbReference>
<dbReference type="Gene3D" id="1.10.10.10">
    <property type="entry name" value="Winged helix-like DNA-binding domain superfamily/Winged helix DNA-binding domain"/>
    <property type="match status" value="1"/>
</dbReference>
<dbReference type="GO" id="GO:0003677">
    <property type="term" value="F:DNA binding"/>
    <property type="evidence" value="ECO:0007669"/>
    <property type="project" value="UniProtKB-KW"/>
</dbReference>
<dbReference type="Pfam" id="PF00392">
    <property type="entry name" value="GntR"/>
    <property type="match status" value="1"/>
</dbReference>
<sequence length="111" mass="12065">MTGQTDAGDVAREASALHAIAESVLGNFRTAEGMTQSFIREAIMQGTFAPGQRLNMDVIAESLGVSRTPVRTGRRQPEREGLVEINPRPGVIVSVLNTDEIAEIYELRVLL</sequence>
<feature type="domain" description="HTH gntR-type" evidence="4">
    <location>
        <begin position="29"/>
        <end position="96"/>
    </location>
</feature>
<dbReference type="InterPro" id="IPR000524">
    <property type="entry name" value="Tscrpt_reg_HTH_GntR"/>
</dbReference>
<dbReference type="PANTHER" id="PTHR43537">
    <property type="entry name" value="TRANSCRIPTIONAL REGULATOR, GNTR FAMILY"/>
    <property type="match status" value="1"/>
</dbReference>
<evidence type="ECO:0000256" key="3">
    <source>
        <dbReference type="ARBA" id="ARBA00023163"/>
    </source>
</evidence>
<dbReference type="PROSITE" id="PS50949">
    <property type="entry name" value="HTH_GNTR"/>
    <property type="match status" value="1"/>
</dbReference>
<dbReference type="RefSeq" id="WP_064282563.1">
    <property type="nucleotide sequence ID" value="NZ_LWCS01000027.1"/>
</dbReference>
<keyword evidence="2" id="KW-0238">DNA-binding</keyword>
<dbReference type="SUPFAM" id="SSF46785">
    <property type="entry name" value="Winged helix' DNA-binding domain"/>
    <property type="match status" value="1"/>
</dbReference>
<evidence type="ECO:0000256" key="1">
    <source>
        <dbReference type="ARBA" id="ARBA00023015"/>
    </source>
</evidence>
<protein>
    <recommendedName>
        <fullName evidence="4">HTH gntR-type domain-containing protein</fullName>
    </recommendedName>
</protein>
<evidence type="ECO:0000256" key="2">
    <source>
        <dbReference type="ARBA" id="ARBA00023125"/>
    </source>
</evidence>
<dbReference type="SMART" id="SM00345">
    <property type="entry name" value="HTH_GNTR"/>
    <property type="match status" value="1"/>
</dbReference>
<keyword evidence="1" id="KW-0805">Transcription regulation</keyword>
<dbReference type="AlphaFoldDB" id="A0A178LTW0"/>